<evidence type="ECO:0000256" key="4">
    <source>
        <dbReference type="ARBA" id="ARBA00022553"/>
    </source>
</evidence>
<dbReference type="InterPro" id="IPR004358">
    <property type="entry name" value="Sig_transdc_His_kin-like_C"/>
</dbReference>
<dbReference type="AlphaFoldDB" id="A0A418X2M9"/>
<feature type="domain" description="PAS" evidence="10">
    <location>
        <begin position="34"/>
        <end position="104"/>
    </location>
</feature>
<dbReference type="FunFam" id="3.30.565.10:FF:000006">
    <property type="entry name" value="Sensor histidine kinase WalK"/>
    <property type="match status" value="1"/>
</dbReference>
<dbReference type="InterPro" id="IPR003661">
    <property type="entry name" value="HisK_dim/P_dom"/>
</dbReference>
<dbReference type="InterPro" id="IPR005467">
    <property type="entry name" value="His_kinase_dom"/>
</dbReference>
<comment type="subcellular location">
    <subcellularLocation>
        <location evidence="2">Cell inner membrane</location>
        <topology evidence="2">Multi-pass membrane protein</topology>
    </subcellularLocation>
</comment>
<dbReference type="SMART" id="SM00448">
    <property type="entry name" value="REC"/>
    <property type="match status" value="1"/>
</dbReference>
<dbReference type="SUPFAM" id="SSF47384">
    <property type="entry name" value="Homodimeric domain of signal transducing histidine kinase"/>
    <property type="match status" value="1"/>
</dbReference>
<dbReference type="GO" id="GO:0000155">
    <property type="term" value="F:phosphorelay sensor kinase activity"/>
    <property type="evidence" value="ECO:0007669"/>
    <property type="project" value="InterPro"/>
</dbReference>
<dbReference type="InterPro" id="IPR003594">
    <property type="entry name" value="HATPase_dom"/>
</dbReference>
<dbReference type="GO" id="GO:0005886">
    <property type="term" value="C:plasma membrane"/>
    <property type="evidence" value="ECO:0007669"/>
    <property type="project" value="UniProtKB-SubCell"/>
</dbReference>
<protein>
    <recommendedName>
        <fullName evidence="3">histidine kinase</fullName>
        <ecNumber evidence="3">2.7.13.3</ecNumber>
    </recommendedName>
</protein>
<dbReference type="Gene3D" id="3.30.450.20">
    <property type="entry name" value="PAS domain"/>
    <property type="match status" value="2"/>
</dbReference>
<keyword evidence="13" id="KW-1185">Reference proteome</keyword>
<evidence type="ECO:0000259" key="8">
    <source>
        <dbReference type="PROSITE" id="PS50109"/>
    </source>
</evidence>
<dbReference type="SMART" id="SM00091">
    <property type="entry name" value="PAS"/>
    <property type="match status" value="2"/>
</dbReference>
<dbReference type="Gene3D" id="3.30.565.10">
    <property type="entry name" value="Histidine kinase-like ATPase, C-terminal domain"/>
    <property type="match status" value="1"/>
</dbReference>
<accession>A0A418X2M9</accession>
<dbReference type="Gene3D" id="3.40.50.2300">
    <property type="match status" value="1"/>
</dbReference>
<dbReference type="InterPro" id="IPR000014">
    <property type="entry name" value="PAS"/>
</dbReference>
<dbReference type="SMART" id="SM00388">
    <property type="entry name" value="HisKA"/>
    <property type="match status" value="1"/>
</dbReference>
<dbReference type="OrthoDB" id="219325at2"/>
<evidence type="ECO:0000259" key="10">
    <source>
        <dbReference type="PROSITE" id="PS50112"/>
    </source>
</evidence>
<evidence type="ECO:0000313" key="13">
    <source>
        <dbReference type="Proteomes" id="UP000285190"/>
    </source>
</evidence>
<dbReference type="SMART" id="SM00387">
    <property type="entry name" value="HATPase_c"/>
    <property type="match status" value="1"/>
</dbReference>
<feature type="domain" description="PAC" evidence="11">
    <location>
        <begin position="106"/>
        <end position="158"/>
    </location>
</feature>
<dbReference type="InterPro" id="IPR011006">
    <property type="entry name" value="CheY-like_superfamily"/>
</dbReference>
<dbReference type="InterPro" id="IPR013656">
    <property type="entry name" value="PAS_4"/>
</dbReference>
<dbReference type="InterPro" id="IPR001789">
    <property type="entry name" value="Sig_transdc_resp-reg_receiver"/>
</dbReference>
<feature type="domain" description="Response regulatory" evidence="9">
    <location>
        <begin position="558"/>
        <end position="684"/>
    </location>
</feature>
<evidence type="ECO:0000256" key="3">
    <source>
        <dbReference type="ARBA" id="ARBA00012438"/>
    </source>
</evidence>
<dbReference type="SUPFAM" id="SSF52172">
    <property type="entry name" value="CheY-like"/>
    <property type="match status" value="1"/>
</dbReference>
<evidence type="ECO:0000256" key="1">
    <source>
        <dbReference type="ARBA" id="ARBA00000085"/>
    </source>
</evidence>
<dbReference type="CDD" id="cd00082">
    <property type="entry name" value="HisKA"/>
    <property type="match status" value="1"/>
</dbReference>
<dbReference type="EMBL" id="QYUN01000002">
    <property type="protein sequence ID" value="RJG06722.1"/>
    <property type="molecule type" value="Genomic_DNA"/>
</dbReference>
<dbReference type="PANTHER" id="PTHR43547:SF2">
    <property type="entry name" value="HYBRID SIGNAL TRANSDUCTION HISTIDINE KINASE C"/>
    <property type="match status" value="1"/>
</dbReference>
<dbReference type="PROSITE" id="PS50109">
    <property type="entry name" value="HIS_KIN"/>
    <property type="match status" value="1"/>
</dbReference>
<feature type="domain" description="PAC" evidence="11">
    <location>
        <begin position="229"/>
        <end position="284"/>
    </location>
</feature>
<dbReference type="PRINTS" id="PR00344">
    <property type="entry name" value="BCTRLSENSOR"/>
</dbReference>
<dbReference type="EC" id="2.7.13.3" evidence="3"/>
<evidence type="ECO:0000256" key="5">
    <source>
        <dbReference type="ARBA" id="ARBA00022679"/>
    </source>
</evidence>
<feature type="modified residue" description="4-aspartylphosphate" evidence="7">
    <location>
        <position position="611"/>
    </location>
</feature>
<dbReference type="Pfam" id="PF02518">
    <property type="entry name" value="HATPase_c"/>
    <property type="match status" value="1"/>
</dbReference>
<dbReference type="Pfam" id="PF08448">
    <property type="entry name" value="PAS_4"/>
    <property type="match status" value="2"/>
</dbReference>
<keyword evidence="6" id="KW-0418">Kinase</keyword>
<dbReference type="Pfam" id="PF00512">
    <property type="entry name" value="HisKA"/>
    <property type="match status" value="1"/>
</dbReference>
<dbReference type="Gene3D" id="1.10.287.130">
    <property type="match status" value="1"/>
</dbReference>
<dbReference type="SUPFAM" id="SSF55785">
    <property type="entry name" value="PYP-like sensor domain (PAS domain)"/>
    <property type="match status" value="2"/>
</dbReference>
<dbReference type="PROSITE" id="PS50110">
    <property type="entry name" value="RESPONSE_REGULATORY"/>
    <property type="match status" value="1"/>
</dbReference>
<organism evidence="12 13">
    <name type="scientific">Noviherbaspirillum cavernae</name>
    <dbReference type="NCBI Taxonomy" id="2320862"/>
    <lineage>
        <taxon>Bacteria</taxon>
        <taxon>Pseudomonadati</taxon>
        <taxon>Pseudomonadota</taxon>
        <taxon>Betaproteobacteria</taxon>
        <taxon>Burkholderiales</taxon>
        <taxon>Oxalobacteraceae</taxon>
        <taxon>Noviherbaspirillum</taxon>
    </lineage>
</organism>
<dbReference type="InterPro" id="IPR036097">
    <property type="entry name" value="HisK_dim/P_sf"/>
</dbReference>
<dbReference type="PROSITE" id="PS50113">
    <property type="entry name" value="PAC"/>
    <property type="match status" value="2"/>
</dbReference>
<sequence>MIPYNQQTNRTVAVPPDATNMNGRITAEQILGERERQLRLITDAAPVMIAQIDDGYRFMFVNKTYADYLGRSPRDMVGKRISEVVGKHMFTAIRRYVDNALAGRRQEHEIKIPSEQGSDRHLHMIYVPERNEHGEVRSVVTTISDITHLRHTEEQLQQRKLEFATLIENSSDIISRIDPGMRHIYVNPAIQALSDVPPAAYLGKTMAELGLPPMVTHAWDTAARAAFETGAEQKLVFDHMIDNQMRYFSGRVIPEIDRDGNIDFVIVVAYDVTARATMEKERNELLARERTARIQAEIAARARDEFLAIVSHELRAPLNGIQSWAHVLENHVKDPASAPLAQRALQGIKTGVAQQVRLIEDLLDVARMMSGKLRLVKLPLVLLPVIQASVESVRAAASTKHIGINCTYRISSEQIDGDSDRVQQIFWNLLSNAVKFTPENGNIWLTATQTDKQICVTIRDDGVGVSPDFLPYLFNRFSQEDTSSTRDHSGLGLGLFLVKHLIELHGGSVSAESPGEGCGATFSVRFPVRELMEKYTPAVRLGQVGDEEMPLPSLSGLSILLVDDQEEARESLNIVLNNAGARVFAAKSAKEVLAWLPTLKKGEYPDVLVCDIAMPGEDGYTVLRKLRMWKDAGNSMPLHRMPALALTAFAQREDRIRALTAGFQMHMTKPAAPEELIVVIDTMVPRAD</sequence>
<evidence type="ECO:0000259" key="11">
    <source>
        <dbReference type="PROSITE" id="PS50113"/>
    </source>
</evidence>
<evidence type="ECO:0000256" key="2">
    <source>
        <dbReference type="ARBA" id="ARBA00004429"/>
    </source>
</evidence>
<evidence type="ECO:0000313" key="12">
    <source>
        <dbReference type="EMBL" id="RJG06722.1"/>
    </source>
</evidence>
<keyword evidence="5" id="KW-0808">Transferase</keyword>
<dbReference type="NCBIfam" id="TIGR00229">
    <property type="entry name" value="sensory_box"/>
    <property type="match status" value="1"/>
</dbReference>
<dbReference type="RefSeq" id="WP_119739567.1">
    <property type="nucleotide sequence ID" value="NZ_QYUN01000002.1"/>
</dbReference>
<name>A0A418X2M9_9BURK</name>
<gene>
    <name evidence="12" type="ORF">D3870_12535</name>
</gene>
<dbReference type="Proteomes" id="UP000285190">
    <property type="component" value="Unassembled WGS sequence"/>
</dbReference>
<dbReference type="InterPro" id="IPR036890">
    <property type="entry name" value="HATPase_C_sf"/>
</dbReference>
<dbReference type="CDD" id="cd17580">
    <property type="entry name" value="REC_2_DhkD-like"/>
    <property type="match status" value="1"/>
</dbReference>
<dbReference type="SUPFAM" id="SSF55874">
    <property type="entry name" value="ATPase domain of HSP90 chaperone/DNA topoisomerase II/histidine kinase"/>
    <property type="match status" value="1"/>
</dbReference>
<proteinExistence type="predicted"/>
<comment type="catalytic activity">
    <reaction evidence="1">
        <text>ATP + protein L-histidine = ADP + protein N-phospho-L-histidine.</text>
        <dbReference type="EC" id="2.7.13.3"/>
    </reaction>
</comment>
<dbReference type="PROSITE" id="PS50112">
    <property type="entry name" value="PAS"/>
    <property type="match status" value="1"/>
</dbReference>
<keyword evidence="4 7" id="KW-0597">Phosphoprotein</keyword>
<feature type="domain" description="Histidine kinase" evidence="8">
    <location>
        <begin position="309"/>
        <end position="530"/>
    </location>
</feature>
<dbReference type="InterPro" id="IPR000700">
    <property type="entry name" value="PAS-assoc_C"/>
</dbReference>
<dbReference type="Pfam" id="PF00072">
    <property type="entry name" value="Response_reg"/>
    <property type="match status" value="1"/>
</dbReference>
<dbReference type="PANTHER" id="PTHR43547">
    <property type="entry name" value="TWO-COMPONENT HISTIDINE KINASE"/>
    <property type="match status" value="1"/>
</dbReference>
<evidence type="ECO:0000256" key="7">
    <source>
        <dbReference type="PROSITE-ProRule" id="PRU00169"/>
    </source>
</evidence>
<reference evidence="12 13" key="1">
    <citation type="submission" date="2018-09" db="EMBL/GenBank/DDBJ databases">
        <authorList>
            <person name="Zhu H."/>
        </authorList>
    </citation>
    <scope>NUCLEOTIDE SEQUENCE [LARGE SCALE GENOMIC DNA]</scope>
    <source>
        <strain evidence="12 13">K2R10-39</strain>
    </source>
</reference>
<evidence type="ECO:0000259" key="9">
    <source>
        <dbReference type="PROSITE" id="PS50110"/>
    </source>
</evidence>
<dbReference type="InterPro" id="IPR035965">
    <property type="entry name" value="PAS-like_dom_sf"/>
</dbReference>
<dbReference type="CDD" id="cd00130">
    <property type="entry name" value="PAS"/>
    <property type="match status" value="1"/>
</dbReference>
<evidence type="ECO:0000256" key="6">
    <source>
        <dbReference type="ARBA" id="ARBA00022777"/>
    </source>
</evidence>
<comment type="caution">
    <text evidence="12">The sequence shown here is derived from an EMBL/GenBank/DDBJ whole genome shotgun (WGS) entry which is preliminary data.</text>
</comment>